<feature type="transmembrane region" description="Helical" evidence="6">
    <location>
        <begin position="192"/>
        <end position="216"/>
    </location>
</feature>
<protein>
    <submittedName>
        <fullName evidence="7">Na+/Picotransporter</fullName>
    </submittedName>
</protein>
<evidence type="ECO:0000256" key="6">
    <source>
        <dbReference type="SAM" id="Phobius"/>
    </source>
</evidence>
<evidence type="ECO:0000256" key="2">
    <source>
        <dbReference type="ARBA" id="ARBA00022475"/>
    </source>
</evidence>
<keyword evidence="5 6" id="KW-0472">Membrane</keyword>
<dbReference type="InterPro" id="IPR003841">
    <property type="entry name" value="Na/Pi_transpt"/>
</dbReference>
<evidence type="ECO:0000256" key="3">
    <source>
        <dbReference type="ARBA" id="ARBA00022692"/>
    </source>
</evidence>
<feature type="transmembrane region" description="Helical" evidence="6">
    <location>
        <begin position="94"/>
        <end position="121"/>
    </location>
</feature>
<evidence type="ECO:0000313" key="8">
    <source>
        <dbReference type="Proteomes" id="UP001166585"/>
    </source>
</evidence>
<comment type="caution">
    <text evidence="7">The sequence shown here is derived from an EMBL/GenBank/DDBJ whole genome shotgun (WGS) entry which is preliminary data.</text>
</comment>
<accession>A0ABS5R397</accession>
<keyword evidence="4 6" id="KW-1133">Transmembrane helix</keyword>
<evidence type="ECO:0000256" key="4">
    <source>
        <dbReference type="ARBA" id="ARBA00022989"/>
    </source>
</evidence>
<proteinExistence type="predicted"/>
<reference evidence="7" key="1">
    <citation type="submission" date="2021-05" db="EMBL/GenBank/DDBJ databases">
        <authorList>
            <person name="Sun Q."/>
            <person name="Inoue M."/>
        </authorList>
    </citation>
    <scope>NUCLEOTIDE SEQUENCE</scope>
    <source>
        <strain evidence="7">VKM B-3255</strain>
    </source>
</reference>
<feature type="transmembrane region" description="Helical" evidence="6">
    <location>
        <begin position="133"/>
        <end position="153"/>
    </location>
</feature>
<dbReference type="Proteomes" id="UP001166585">
    <property type="component" value="Unassembled WGS sequence"/>
</dbReference>
<feature type="transmembrane region" description="Helical" evidence="6">
    <location>
        <begin position="165"/>
        <end position="185"/>
    </location>
</feature>
<sequence length="531" mass="55079">MGPIGFLLSGLGLFFIGVRGLSANLVPLIGRRARAAFAHALKGSASSAISGMIAGMVTQSSTAVSWIIVSFVRGGVLPDGPALMAPTWANVGTALLPLIVAIDTATPAAIVIGLVGFATYFKLARGDRMRNALEAALGGALLLFGMHLVSIAVGPMRESLMGNPLWAIALGNPWLLAGIGAAFAFAAQSSSVAAAIAVAAVSGGLLDISAALPLLAGANFASSFNNMLMIPGEATSGRIVFALQAVQKIAGSVLLALLCLGASQYPDHVSGILGMAGEEAGAQVAIVFLLTQIGGAFITNLVELPTRRLLLHLLPANPAETLAQPVFLLRAASADPATALDLSLRELARLTARLPLMLDHVRDDADTSTPPAATLKIAGQSLAGTIKAYLATLLDGALTREQVASALLIDEGASDVGALHEALAEFAEAAREAQGIDTAQRLIEALHAILYAVADHGESLGTEDASLVLGLLGHRDHLMEELRQRLSAQYEIAPAAQNALFRMTMLFERIVWTARRLVNDFTQAHRSIDAS</sequence>
<feature type="transmembrane region" description="Helical" evidence="6">
    <location>
        <begin position="6"/>
        <end position="30"/>
    </location>
</feature>
<keyword evidence="8" id="KW-1185">Reference proteome</keyword>
<gene>
    <name evidence="7" type="ORF">KIP89_03335</name>
</gene>
<keyword evidence="3 6" id="KW-0812">Transmembrane</keyword>
<evidence type="ECO:0000313" key="7">
    <source>
        <dbReference type="EMBL" id="MBS9476134.1"/>
    </source>
</evidence>
<organism evidence="7 8">
    <name type="scientific">Ancylobacter radicis</name>
    <dbReference type="NCBI Taxonomy" id="2836179"/>
    <lineage>
        <taxon>Bacteria</taxon>
        <taxon>Pseudomonadati</taxon>
        <taxon>Pseudomonadota</taxon>
        <taxon>Alphaproteobacteria</taxon>
        <taxon>Hyphomicrobiales</taxon>
        <taxon>Xanthobacteraceae</taxon>
        <taxon>Ancylobacter</taxon>
    </lineage>
</organism>
<evidence type="ECO:0000256" key="1">
    <source>
        <dbReference type="ARBA" id="ARBA00004651"/>
    </source>
</evidence>
<dbReference type="PANTHER" id="PTHR10010">
    <property type="entry name" value="SOLUTE CARRIER FAMILY 34 SODIUM PHOSPHATE , MEMBER 2-RELATED"/>
    <property type="match status" value="1"/>
</dbReference>
<name>A0ABS5R397_9HYPH</name>
<feature type="transmembrane region" description="Helical" evidence="6">
    <location>
        <begin position="51"/>
        <end position="74"/>
    </location>
</feature>
<evidence type="ECO:0000256" key="5">
    <source>
        <dbReference type="ARBA" id="ARBA00023136"/>
    </source>
</evidence>
<dbReference type="PANTHER" id="PTHR10010:SF46">
    <property type="entry name" value="SODIUM-DEPENDENT PHOSPHATE TRANSPORT PROTEIN 2B"/>
    <property type="match status" value="1"/>
</dbReference>
<dbReference type="Pfam" id="PF02690">
    <property type="entry name" value="Na_Pi_cotrans"/>
    <property type="match status" value="1"/>
</dbReference>
<keyword evidence="2" id="KW-1003">Cell membrane</keyword>
<dbReference type="RefSeq" id="WP_213753998.1">
    <property type="nucleotide sequence ID" value="NZ_JAHCQH010000014.1"/>
</dbReference>
<dbReference type="EMBL" id="JAHCQH010000014">
    <property type="protein sequence ID" value="MBS9476134.1"/>
    <property type="molecule type" value="Genomic_DNA"/>
</dbReference>
<comment type="subcellular location">
    <subcellularLocation>
        <location evidence="1">Cell membrane</location>
        <topology evidence="1">Multi-pass membrane protein</topology>
    </subcellularLocation>
</comment>